<feature type="region of interest" description="Disordered" evidence="1">
    <location>
        <begin position="1"/>
        <end position="24"/>
    </location>
</feature>
<dbReference type="RefSeq" id="WP_267615057.1">
    <property type="nucleotide sequence ID" value="NZ_JAOVZQ010000001.1"/>
</dbReference>
<protein>
    <submittedName>
        <fullName evidence="2">Uncharacterized protein</fullName>
    </submittedName>
</protein>
<feature type="region of interest" description="Disordered" evidence="1">
    <location>
        <begin position="88"/>
        <end position="110"/>
    </location>
</feature>
<evidence type="ECO:0000313" key="3">
    <source>
        <dbReference type="Proteomes" id="UP001081283"/>
    </source>
</evidence>
<comment type="caution">
    <text evidence="2">The sequence shown here is derived from an EMBL/GenBank/DDBJ whole genome shotgun (WGS) entry which is preliminary data.</text>
</comment>
<name>A0ABT3YE21_9HYPH</name>
<gene>
    <name evidence="2" type="ORF">OEG82_07770</name>
</gene>
<sequence length="132" mass="14445">MAVKMSDSSENRGAELTPTCPVSSERFAQQETGTIIRIGGEPMIGTTVVMAGLLSSSAISGKRKVRPCEFPQVCIFLFATDEVKMTQGNKKTTQGTEHVSRGPSIGKKRKKMRLSVHCHSPSPYEEIFLINE</sequence>
<proteinExistence type="predicted"/>
<evidence type="ECO:0000313" key="2">
    <source>
        <dbReference type="EMBL" id="MCY0093917.1"/>
    </source>
</evidence>
<feature type="compositionally biased region" description="Polar residues" evidence="1">
    <location>
        <begin position="88"/>
        <end position="97"/>
    </location>
</feature>
<dbReference type="Proteomes" id="UP001081283">
    <property type="component" value="Unassembled WGS sequence"/>
</dbReference>
<reference evidence="2" key="1">
    <citation type="submission" date="2022-10" db="EMBL/GenBank/DDBJ databases">
        <title>Hoeflea sp. J2-29, isolated from marine algae.</title>
        <authorList>
            <person name="Kristyanto S."/>
            <person name="Kim J.M."/>
            <person name="Jeon C.O."/>
        </authorList>
    </citation>
    <scope>NUCLEOTIDE SEQUENCE</scope>
    <source>
        <strain evidence="2">J2-29</strain>
    </source>
</reference>
<keyword evidence="3" id="KW-1185">Reference proteome</keyword>
<accession>A0ABT3YE21</accession>
<evidence type="ECO:0000256" key="1">
    <source>
        <dbReference type="SAM" id="MobiDB-lite"/>
    </source>
</evidence>
<dbReference type="EMBL" id="JAOVZQ010000001">
    <property type="protein sequence ID" value="MCY0093917.1"/>
    <property type="molecule type" value="Genomic_DNA"/>
</dbReference>
<organism evidence="2 3">
    <name type="scientific">Hoeflea ulvae</name>
    <dbReference type="NCBI Taxonomy" id="2983764"/>
    <lineage>
        <taxon>Bacteria</taxon>
        <taxon>Pseudomonadati</taxon>
        <taxon>Pseudomonadota</taxon>
        <taxon>Alphaproteobacteria</taxon>
        <taxon>Hyphomicrobiales</taxon>
        <taxon>Rhizobiaceae</taxon>
        <taxon>Hoeflea</taxon>
    </lineage>
</organism>